<proteinExistence type="predicted"/>
<dbReference type="EMBL" id="CAKOFQ010007378">
    <property type="protein sequence ID" value="CAH1999723.1"/>
    <property type="molecule type" value="Genomic_DNA"/>
</dbReference>
<name>A0A9P0LML2_ACAOB</name>
<dbReference type="Proteomes" id="UP001152888">
    <property type="component" value="Unassembled WGS sequence"/>
</dbReference>
<gene>
    <name evidence="1" type="ORF">ACAOBT_LOCUS25152</name>
</gene>
<organism evidence="1 2">
    <name type="scientific">Acanthoscelides obtectus</name>
    <name type="common">Bean weevil</name>
    <name type="synonym">Bruchus obtectus</name>
    <dbReference type="NCBI Taxonomy" id="200917"/>
    <lineage>
        <taxon>Eukaryota</taxon>
        <taxon>Metazoa</taxon>
        <taxon>Ecdysozoa</taxon>
        <taxon>Arthropoda</taxon>
        <taxon>Hexapoda</taxon>
        <taxon>Insecta</taxon>
        <taxon>Pterygota</taxon>
        <taxon>Neoptera</taxon>
        <taxon>Endopterygota</taxon>
        <taxon>Coleoptera</taxon>
        <taxon>Polyphaga</taxon>
        <taxon>Cucujiformia</taxon>
        <taxon>Chrysomeloidea</taxon>
        <taxon>Chrysomelidae</taxon>
        <taxon>Bruchinae</taxon>
        <taxon>Bruchini</taxon>
        <taxon>Acanthoscelides</taxon>
    </lineage>
</organism>
<protein>
    <submittedName>
        <fullName evidence="1">Uncharacterized protein</fullName>
    </submittedName>
</protein>
<evidence type="ECO:0000313" key="1">
    <source>
        <dbReference type="EMBL" id="CAH1999723.1"/>
    </source>
</evidence>
<sequence length="37" mass="4442">MRPESTYFESRNYTIFLKRTSHLGECNTNFTKRALKT</sequence>
<dbReference type="AlphaFoldDB" id="A0A9P0LML2"/>
<evidence type="ECO:0000313" key="2">
    <source>
        <dbReference type="Proteomes" id="UP001152888"/>
    </source>
</evidence>
<comment type="caution">
    <text evidence="1">The sequence shown here is derived from an EMBL/GenBank/DDBJ whole genome shotgun (WGS) entry which is preliminary data.</text>
</comment>
<reference evidence="1" key="1">
    <citation type="submission" date="2022-03" db="EMBL/GenBank/DDBJ databases">
        <authorList>
            <person name="Sayadi A."/>
        </authorList>
    </citation>
    <scope>NUCLEOTIDE SEQUENCE</scope>
</reference>
<accession>A0A9P0LML2</accession>
<keyword evidence="2" id="KW-1185">Reference proteome</keyword>